<accession>A0A5C7BTN9</accession>
<dbReference type="AlphaFoldDB" id="A0A5C7BTN9"/>
<name>A0A5C7BTN9_SERMA</name>
<dbReference type="Pfam" id="PF11140">
    <property type="entry name" value="DUF2913"/>
    <property type="match status" value="1"/>
</dbReference>
<dbReference type="RefSeq" id="WP_147882638.1">
    <property type="nucleotide sequence ID" value="NZ_VOUQ01000018.1"/>
</dbReference>
<proteinExistence type="predicted"/>
<dbReference type="InterPro" id="IPR021316">
    <property type="entry name" value="DUF2913"/>
</dbReference>
<sequence length="223" mass="24855">MKKTNDTALPPEESLADLAHFAWCALVGLRLAQQDGQALSPLTIHTFLVRWLADAQKQRRFPRSVATDIDSLLRLGRQKGPAAGLLSRLQYLWHSFTEPVTQQSELFRLTHAIEHLRSQGWVNAVVTDDEWEPASLYAEYTGVSALLVRKSELQRHFTDKGQQSASVDFVVAGDGCVVGDVLDARALRYVIREQYVGWCILALLPSTEMTGDAKVPEEQRVAG</sequence>
<gene>
    <name evidence="1" type="ORF">FOT62_22380</name>
</gene>
<evidence type="ECO:0000313" key="2">
    <source>
        <dbReference type="Proteomes" id="UP000321126"/>
    </source>
</evidence>
<protein>
    <submittedName>
        <fullName evidence="1">DUF2913 family protein</fullName>
    </submittedName>
</protein>
<evidence type="ECO:0000313" key="1">
    <source>
        <dbReference type="EMBL" id="TXE27320.1"/>
    </source>
</evidence>
<dbReference type="EMBL" id="VOUQ01000018">
    <property type="protein sequence ID" value="TXE27320.1"/>
    <property type="molecule type" value="Genomic_DNA"/>
</dbReference>
<organism evidence="1 2">
    <name type="scientific">Serratia marcescens</name>
    <dbReference type="NCBI Taxonomy" id="615"/>
    <lineage>
        <taxon>Bacteria</taxon>
        <taxon>Pseudomonadati</taxon>
        <taxon>Pseudomonadota</taxon>
        <taxon>Gammaproteobacteria</taxon>
        <taxon>Enterobacterales</taxon>
        <taxon>Yersiniaceae</taxon>
        <taxon>Serratia</taxon>
    </lineage>
</organism>
<dbReference type="Proteomes" id="UP000321126">
    <property type="component" value="Unassembled WGS sequence"/>
</dbReference>
<reference evidence="1 2" key="1">
    <citation type="submission" date="2019-07" db="EMBL/GenBank/DDBJ databases">
        <title>Serratia strains were isolated from fresh produce.</title>
        <authorList>
            <person name="Cho G.-S."/>
            <person name="Stein M."/>
            <person name="Lee W."/>
            <person name="Suh S.H."/>
            <person name="Franz C.M.A.P."/>
        </authorList>
    </citation>
    <scope>NUCLEOTIDE SEQUENCE [LARGE SCALE GENOMIC DNA]</scope>
    <source>
        <strain evidence="1 2">S16</strain>
    </source>
</reference>
<comment type="caution">
    <text evidence="1">The sequence shown here is derived from an EMBL/GenBank/DDBJ whole genome shotgun (WGS) entry which is preliminary data.</text>
</comment>